<proteinExistence type="predicted"/>
<sequence>MSSGSNTPQYNSGIARAIAARSMPALIRLNALPRWFVVVGLGALMVGGLILENRIGGLLLLIVTAFVGWLLLLSWPVLNRSARTVRALVVLVLAGLSLYYLIKG</sequence>
<feature type="transmembrane region" description="Helical" evidence="1">
    <location>
        <begin position="32"/>
        <end position="51"/>
    </location>
</feature>
<dbReference type="AlphaFoldDB" id="A0A6J7DLI1"/>
<dbReference type="Pfam" id="PF20444">
    <property type="entry name" value="DUF6703"/>
    <property type="match status" value="1"/>
</dbReference>
<reference evidence="2" key="1">
    <citation type="submission" date="2020-05" db="EMBL/GenBank/DDBJ databases">
        <authorList>
            <person name="Chiriac C."/>
            <person name="Salcher M."/>
            <person name="Ghai R."/>
            <person name="Kavagutti S V."/>
        </authorList>
    </citation>
    <scope>NUCLEOTIDE SEQUENCE</scope>
</reference>
<feature type="transmembrane region" description="Helical" evidence="1">
    <location>
        <begin position="84"/>
        <end position="102"/>
    </location>
</feature>
<evidence type="ECO:0000256" key="1">
    <source>
        <dbReference type="SAM" id="Phobius"/>
    </source>
</evidence>
<feature type="transmembrane region" description="Helical" evidence="1">
    <location>
        <begin position="58"/>
        <end position="78"/>
    </location>
</feature>
<accession>A0A6J7DLI1</accession>
<dbReference type="InterPro" id="IPR046549">
    <property type="entry name" value="DUF6703"/>
</dbReference>
<name>A0A6J7DLI1_9ZZZZ</name>
<organism evidence="2">
    <name type="scientific">freshwater metagenome</name>
    <dbReference type="NCBI Taxonomy" id="449393"/>
    <lineage>
        <taxon>unclassified sequences</taxon>
        <taxon>metagenomes</taxon>
        <taxon>ecological metagenomes</taxon>
    </lineage>
</organism>
<dbReference type="EMBL" id="CAFBLM010000029">
    <property type="protein sequence ID" value="CAB4870268.1"/>
    <property type="molecule type" value="Genomic_DNA"/>
</dbReference>
<evidence type="ECO:0000313" key="2">
    <source>
        <dbReference type="EMBL" id="CAB4870268.1"/>
    </source>
</evidence>
<keyword evidence="1" id="KW-1133">Transmembrane helix</keyword>
<keyword evidence="1" id="KW-0472">Membrane</keyword>
<protein>
    <submittedName>
        <fullName evidence="2">Unannotated protein</fullName>
    </submittedName>
</protein>
<keyword evidence="1" id="KW-0812">Transmembrane</keyword>
<gene>
    <name evidence="2" type="ORF">UFOPK3401_00764</name>
</gene>